<keyword evidence="1" id="KW-1133">Transmembrane helix</keyword>
<keyword evidence="1" id="KW-0812">Transmembrane</keyword>
<dbReference type="AlphaFoldDB" id="A0A2M7ZVL5"/>
<dbReference type="EMBL" id="PFUT01000007">
    <property type="protein sequence ID" value="PJB09379.1"/>
    <property type="molecule type" value="Genomic_DNA"/>
</dbReference>
<accession>A0A2M7ZVL5</accession>
<evidence type="ECO:0008006" key="4">
    <source>
        <dbReference type="Google" id="ProtNLM"/>
    </source>
</evidence>
<dbReference type="Proteomes" id="UP000229156">
    <property type="component" value="Unassembled WGS sequence"/>
</dbReference>
<evidence type="ECO:0000313" key="3">
    <source>
        <dbReference type="Proteomes" id="UP000229156"/>
    </source>
</evidence>
<proteinExistence type="predicted"/>
<evidence type="ECO:0000256" key="1">
    <source>
        <dbReference type="SAM" id="Phobius"/>
    </source>
</evidence>
<protein>
    <recommendedName>
        <fullName evidence="4">Type II secretion system protein</fullName>
    </recommendedName>
</protein>
<feature type="transmembrane region" description="Helical" evidence="1">
    <location>
        <begin position="20"/>
        <end position="41"/>
    </location>
</feature>
<keyword evidence="1" id="KW-0472">Membrane</keyword>
<reference evidence="3" key="1">
    <citation type="submission" date="2017-09" db="EMBL/GenBank/DDBJ databases">
        <title>Depth-based differentiation of microbial function through sediment-hosted aquifers and enrichment of novel symbionts in the deep terrestrial subsurface.</title>
        <authorList>
            <person name="Probst A.J."/>
            <person name="Ladd B."/>
            <person name="Jarett J.K."/>
            <person name="Geller-Mcgrath D.E."/>
            <person name="Sieber C.M.K."/>
            <person name="Emerson J.B."/>
            <person name="Anantharaman K."/>
            <person name="Thomas B.C."/>
            <person name="Malmstrom R."/>
            <person name="Stieglmeier M."/>
            <person name="Klingl A."/>
            <person name="Woyke T."/>
            <person name="Ryan C.M."/>
            <person name="Banfield J.F."/>
        </authorList>
    </citation>
    <scope>NUCLEOTIDE SEQUENCE [LARGE SCALE GENOMIC DNA]</scope>
</reference>
<organism evidence="2 3">
    <name type="scientific">bacterium (Candidatus Gribaldobacteria) CG_4_9_14_3_um_filter_36_15</name>
    <dbReference type="NCBI Taxonomy" id="2014269"/>
    <lineage>
        <taxon>Bacteria</taxon>
        <taxon>Candidatus Gribaldobacteria</taxon>
    </lineage>
</organism>
<name>A0A2M7ZVL5_9BACT</name>
<comment type="caution">
    <text evidence="2">The sequence shown here is derived from an EMBL/GenBank/DDBJ whole genome shotgun (WGS) entry which is preliminary data.</text>
</comment>
<evidence type="ECO:0000313" key="2">
    <source>
        <dbReference type="EMBL" id="PJB09379.1"/>
    </source>
</evidence>
<sequence>MNINFNIRTSNCAFTLVEILVYIGVFALVTGVLYSFIIWVYHSDIKTRAMREVLDNGQRAMETMIYEIREARSIYTPLTTSTQLSLETTHYLPEGESFSYIDFFLCGAQICLKKETENPIPLTSDKVEVKELNFSQISATSSFPSVQINLKLVYKNPFEKPEYQVHIEATSTVSLRAY</sequence>
<gene>
    <name evidence="2" type="ORF">CO121_00320</name>
</gene>